<dbReference type="EMBL" id="CPYD01000006">
    <property type="protein sequence ID" value="CNE56163.1"/>
    <property type="molecule type" value="Genomic_DNA"/>
</dbReference>
<dbReference type="CDD" id="cd09020">
    <property type="entry name" value="D-hex-6-P-epi_like"/>
    <property type="match status" value="1"/>
</dbReference>
<dbReference type="InterPro" id="IPR014718">
    <property type="entry name" value="GH-type_carb-bd"/>
</dbReference>
<dbReference type="Pfam" id="PF01263">
    <property type="entry name" value="Aldose_epim"/>
    <property type="match status" value="1"/>
</dbReference>
<evidence type="ECO:0000313" key="8">
    <source>
        <dbReference type="Proteomes" id="UP000040578"/>
    </source>
</evidence>
<dbReference type="GO" id="GO:0030246">
    <property type="term" value="F:carbohydrate binding"/>
    <property type="evidence" value="ECO:0007669"/>
    <property type="project" value="UniProtKB-UniRule"/>
</dbReference>
<dbReference type="GO" id="GO:0005975">
    <property type="term" value="P:carbohydrate metabolic process"/>
    <property type="evidence" value="ECO:0007669"/>
    <property type="project" value="InterPro"/>
</dbReference>
<dbReference type="AlphaFoldDB" id="A0AAW7JV75"/>
<gene>
    <name evidence="6" type="primary">yeaD</name>
    <name evidence="6" type="ORF">ERS137967_01889</name>
    <name evidence="7" type="ORF">QVN42_04225</name>
</gene>
<keyword evidence="8" id="KW-1185">Reference proteome</keyword>
<dbReference type="InterPro" id="IPR008183">
    <property type="entry name" value="Aldose_1/G6P_1-epimerase"/>
</dbReference>
<evidence type="ECO:0000256" key="5">
    <source>
        <dbReference type="PIRSR" id="PIRSR016020-1"/>
    </source>
</evidence>
<dbReference type="Proteomes" id="UP000040578">
    <property type="component" value="Unassembled WGS sequence"/>
</dbReference>
<dbReference type="GO" id="GO:0005737">
    <property type="term" value="C:cytoplasm"/>
    <property type="evidence" value="ECO:0007669"/>
    <property type="project" value="TreeGrafter"/>
</dbReference>
<evidence type="ECO:0000313" key="7">
    <source>
        <dbReference type="EMBL" id="MDN0086608.1"/>
    </source>
</evidence>
<sequence length="291" mass="32350">MNEKVFSLPVVEQISPYISQRQLDNLPVVVVSHPKVRAAVALQGAHLLAWQPNGEQPVIWLSNNTALTDGVAIRGGVPICWPWFGPTAQPSHGFARILPWTLTAHDENDNGVMLTFTLKDSDETRKYWPHAFTLIARFKLGVECEMELESHGDYQAAAALHTYFQIGDISQIKISGLGEKYIDKVLKINDATQSGDLVFNGQTDRVYTQPEPYSLIKDAALKRTIEIHHHHQSDVVAWNPGPELSCSMQDMPNDGYKTMVCVETARVSQPLVAADEAPARLAMTIRSRKNA</sequence>
<dbReference type="RefSeq" id="WP_049598168.1">
    <property type="nucleotide sequence ID" value="NZ_CPYD01000006.1"/>
</dbReference>
<accession>A0AAW7JV75</accession>
<evidence type="ECO:0000256" key="2">
    <source>
        <dbReference type="ARBA" id="ARBA00005866"/>
    </source>
</evidence>
<keyword evidence="3 4" id="KW-0413">Isomerase</keyword>
<evidence type="ECO:0000313" key="9">
    <source>
        <dbReference type="Proteomes" id="UP001167864"/>
    </source>
</evidence>
<evidence type="ECO:0000256" key="3">
    <source>
        <dbReference type="ARBA" id="ARBA00023235"/>
    </source>
</evidence>
<evidence type="ECO:0000313" key="6">
    <source>
        <dbReference type="EMBL" id="CNE56163.1"/>
    </source>
</evidence>
<feature type="active site" evidence="5">
    <location>
        <position position="263"/>
    </location>
</feature>
<protein>
    <recommendedName>
        <fullName evidence="4">Putative glucose-6-phosphate 1-epimerase</fullName>
        <ecNumber evidence="4">5.1.3.15</ecNumber>
    </recommendedName>
</protein>
<evidence type="ECO:0000256" key="1">
    <source>
        <dbReference type="ARBA" id="ARBA00001096"/>
    </source>
</evidence>
<dbReference type="PANTHER" id="PTHR11122">
    <property type="entry name" value="APOSPORY-ASSOCIATED PROTEIN C-RELATED"/>
    <property type="match status" value="1"/>
</dbReference>
<comment type="caution">
    <text evidence="7">The sequence shown here is derived from an EMBL/GenBank/DDBJ whole genome shotgun (WGS) entry which is preliminary data.</text>
</comment>
<feature type="active site" evidence="5">
    <location>
        <position position="161"/>
    </location>
</feature>
<comment type="catalytic activity">
    <reaction evidence="1">
        <text>alpha-D-glucose 6-phosphate = beta-D-glucose 6-phosphate</text>
        <dbReference type="Rhea" id="RHEA:16249"/>
        <dbReference type="ChEBI" id="CHEBI:58225"/>
        <dbReference type="ChEBI" id="CHEBI:58247"/>
        <dbReference type="EC" id="5.1.3.15"/>
    </reaction>
</comment>
<dbReference type="SUPFAM" id="SSF74650">
    <property type="entry name" value="Galactose mutarotase-like"/>
    <property type="match status" value="1"/>
</dbReference>
<dbReference type="GO" id="GO:0047938">
    <property type="term" value="F:glucose-6-phosphate 1-epimerase activity"/>
    <property type="evidence" value="ECO:0007669"/>
    <property type="project" value="UniProtKB-UniRule"/>
</dbReference>
<reference evidence="7" key="2">
    <citation type="submission" date="2023-06" db="EMBL/GenBank/DDBJ databases">
        <authorList>
            <person name="Polev D.E."/>
            <person name="Saitova A.T."/>
            <person name="Bogumilchik E.A."/>
            <person name="Kokorina G.I."/>
            <person name="Voskresenskaia E.A."/>
        </authorList>
    </citation>
    <scope>NUCLEOTIDE SEQUENCE</scope>
    <source>
        <strain evidence="7">2145 StPb PI</strain>
    </source>
</reference>
<dbReference type="EMBL" id="JAUEHU010000003">
    <property type="protein sequence ID" value="MDN0086608.1"/>
    <property type="molecule type" value="Genomic_DNA"/>
</dbReference>
<dbReference type="EC" id="5.1.3.15" evidence="4"/>
<reference evidence="6 8" key="1">
    <citation type="submission" date="2015-03" db="EMBL/GenBank/DDBJ databases">
        <authorList>
            <consortium name="Pathogen Informatics"/>
            <person name="Murphy D."/>
        </authorList>
    </citation>
    <scope>NUCLEOTIDE SEQUENCE [LARGE SCALE GENOMIC DNA]</scope>
    <source>
        <strain evidence="8">type strain: CIP110231</strain>
        <strain evidence="6">Type strain: CIP110231</strain>
    </source>
</reference>
<dbReference type="InterPro" id="IPR025532">
    <property type="entry name" value="G6P_1-epimerase"/>
</dbReference>
<comment type="similarity">
    <text evidence="2 4">Belongs to the glucose-6-phosphate 1-epimerase family.</text>
</comment>
<dbReference type="PIRSF" id="PIRSF016020">
    <property type="entry name" value="PHexose_mutarotase"/>
    <property type="match status" value="1"/>
</dbReference>
<name>A0AAW7JV75_9GAMM</name>
<evidence type="ECO:0000256" key="4">
    <source>
        <dbReference type="PIRNR" id="PIRNR016020"/>
    </source>
</evidence>
<proteinExistence type="inferred from homology"/>
<dbReference type="InterPro" id="IPR011013">
    <property type="entry name" value="Gal_mutarotase_sf_dom"/>
</dbReference>
<dbReference type="Proteomes" id="UP001167864">
    <property type="component" value="Unassembled WGS sequence"/>
</dbReference>
<organism evidence="7 9">
    <name type="scientific">Yersinia nurmii</name>
    <dbReference type="NCBI Taxonomy" id="685706"/>
    <lineage>
        <taxon>Bacteria</taxon>
        <taxon>Pseudomonadati</taxon>
        <taxon>Pseudomonadota</taxon>
        <taxon>Gammaproteobacteria</taxon>
        <taxon>Enterobacterales</taxon>
        <taxon>Yersiniaceae</taxon>
        <taxon>Yersinia</taxon>
    </lineage>
</organism>
<dbReference type="PANTHER" id="PTHR11122:SF13">
    <property type="entry name" value="GLUCOSE-6-PHOSPHATE 1-EPIMERASE"/>
    <property type="match status" value="1"/>
</dbReference>
<dbReference type="Gene3D" id="2.70.98.10">
    <property type="match status" value="1"/>
</dbReference>